<dbReference type="InterPro" id="IPR050194">
    <property type="entry name" value="Glycosyltransferase_grp1"/>
</dbReference>
<dbReference type="Gene3D" id="3.40.50.2000">
    <property type="entry name" value="Glycogen Phosphorylase B"/>
    <property type="match status" value="2"/>
</dbReference>
<name>A0ABU1L946_9FLAO</name>
<evidence type="ECO:0000259" key="1">
    <source>
        <dbReference type="Pfam" id="PF00534"/>
    </source>
</evidence>
<reference evidence="3 4" key="1">
    <citation type="submission" date="2023-07" db="EMBL/GenBank/DDBJ databases">
        <title>Sorghum-associated microbial communities from plants grown in Nebraska, USA.</title>
        <authorList>
            <person name="Schachtman D."/>
        </authorList>
    </citation>
    <scope>NUCLEOTIDE SEQUENCE [LARGE SCALE GENOMIC DNA]</scope>
    <source>
        <strain evidence="3 4">DS1709</strain>
    </source>
</reference>
<evidence type="ECO:0000259" key="2">
    <source>
        <dbReference type="Pfam" id="PF13477"/>
    </source>
</evidence>
<feature type="domain" description="Glycosyl transferase family 1" evidence="1">
    <location>
        <begin position="188"/>
        <end position="357"/>
    </location>
</feature>
<dbReference type="InterPro" id="IPR028098">
    <property type="entry name" value="Glyco_trans_4-like_N"/>
</dbReference>
<organism evidence="3 4">
    <name type="scientific">Chryseobacterium geocarposphaerae</name>
    <dbReference type="NCBI Taxonomy" id="1416776"/>
    <lineage>
        <taxon>Bacteria</taxon>
        <taxon>Pseudomonadati</taxon>
        <taxon>Bacteroidota</taxon>
        <taxon>Flavobacteriia</taxon>
        <taxon>Flavobacteriales</taxon>
        <taxon>Weeksellaceae</taxon>
        <taxon>Chryseobacterium group</taxon>
        <taxon>Chryseobacterium</taxon>
    </lineage>
</organism>
<dbReference type="Proteomes" id="UP001184853">
    <property type="component" value="Unassembled WGS sequence"/>
</dbReference>
<dbReference type="RefSeq" id="WP_115981495.1">
    <property type="nucleotide sequence ID" value="NZ_JAVDQS010000001.1"/>
</dbReference>
<evidence type="ECO:0000313" key="4">
    <source>
        <dbReference type="Proteomes" id="UP001184853"/>
    </source>
</evidence>
<feature type="domain" description="Glycosyltransferase subfamily 4-like N-terminal" evidence="2">
    <location>
        <begin position="22"/>
        <end position="142"/>
    </location>
</feature>
<protein>
    <submittedName>
        <fullName evidence="3">Glycosyltransferase involved in cell wall biosynthesis</fullName>
    </submittedName>
</protein>
<dbReference type="PANTHER" id="PTHR45947">
    <property type="entry name" value="SULFOQUINOVOSYL TRANSFERASE SQD2"/>
    <property type="match status" value="1"/>
</dbReference>
<dbReference type="InterPro" id="IPR001296">
    <property type="entry name" value="Glyco_trans_1"/>
</dbReference>
<keyword evidence="4" id="KW-1185">Reference proteome</keyword>
<proteinExistence type="predicted"/>
<dbReference type="PANTHER" id="PTHR45947:SF3">
    <property type="entry name" value="SULFOQUINOVOSYL TRANSFERASE SQD2"/>
    <property type="match status" value="1"/>
</dbReference>
<comment type="caution">
    <text evidence="3">The sequence shown here is derived from an EMBL/GenBank/DDBJ whole genome shotgun (WGS) entry which is preliminary data.</text>
</comment>
<dbReference type="EMBL" id="JAVDQS010000001">
    <property type="protein sequence ID" value="MDR6403232.1"/>
    <property type="molecule type" value="Genomic_DNA"/>
</dbReference>
<dbReference type="SUPFAM" id="SSF53756">
    <property type="entry name" value="UDP-Glycosyltransferase/glycogen phosphorylase"/>
    <property type="match status" value="1"/>
</dbReference>
<dbReference type="CDD" id="cd03808">
    <property type="entry name" value="GT4_CapM-like"/>
    <property type="match status" value="1"/>
</dbReference>
<sequence length="386" mass="43429">MKIVRTSTIPLSLNVLLKGQLKFLNESYEVVGISSEGQLLDEVKQREGIKTISVNMERGISPLKDLNSLYKLYKVLKTEKPIIVHSITPKAGLLTMLSGKMAGVPIRIHTFTGLIFPTRKGVVQKLLISMDKLLCSAATHIYPEGEGVKKDLINYNITSKALRVIGNGNVNGIDLEHFSPKQVSETQKEQLRKELKIEEGDFVFVFVGRLVGDKGINELVKAFSLLNKDGKRSKLLLVGPLEQELDPLAPETLNEIKNNPDILPVGFQKDVRPYFAISDALAFPSYREGFPNVVMQAGAMELPSIVSDINGCNEIIREGQNGVIVPVKNSEKLKEAMERMIADKDFYHQLRMNAREMIESRYEQSVIWDALLCEYKKLIKERDYRV</sequence>
<evidence type="ECO:0000313" key="3">
    <source>
        <dbReference type="EMBL" id="MDR6403232.1"/>
    </source>
</evidence>
<dbReference type="Pfam" id="PF00534">
    <property type="entry name" value="Glycos_transf_1"/>
    <property type="match status" value="1"/>
</dbReference>
<accession>A0ABU1L946</accession>
<dbReference type="Pfam" id="PF13477">
    <property type="entry name" value="Glyco_trans_4_2"/>
    <property type="match status" value="1"/>
</dbReference>
<gene>
    <name evidence="3" type="ORF">J2781_000136</name>
</gene>